<evidence type="ECO:0000313" key="11">
    <source>
        <dbReference type="Proteomes" id="UP000315995"/>
    </source>
</evidence>
<proteinExistence type="inferred from homology"/>
<feature type="coiled-coil region" evidence="7">
    <location>
        <begin position="1036"/>
        <end position="1077"/>
    </location>
</feature>
<dbReference type="PIRSF" id="PIRSF005719">
    <property type="entry name" value="SMC"/>
    <property type="match status" value="1"/>
</dbReference>
<dbReference type="NCBIfam" id="TIGR02168">
    <property type="entry name" value="SMC_prok_B"/>
    <property type="match status" value="1"/>
</dbReference>
<feature type="compositionally biased region" description="Low complexity" evidence="8">
    <location>
        <begin position="92"/>
        <end position="109"/>
    </location>
</feature>
<feature type="region of interest" description="Disordered" evidence="8">
    <location>
        <begin position="92"/>
        <end position="160"/>
    </location>
</feature>
<evidence type="ECO:0000313" key="10">
    <source>
        <dbReference type="EMBL" id="QDG54343.1"/>
    </source>
</evidence>
<dbReference type="Proteomes" id="UP000315995">
    <property type="component" value="Chromosome"/>
</dbReference>
<gene>
    <name evidence="7 10" type="primary">smc</name>
    <name evidence="10" type="ORF">FIV42_27435</name>
</gene>
<comment type="subcellular location">
    <subcellularLocation>
        <location evidence="1 7">Cytoplasm</location>
    </subcellularLocation>
</comment>
<feature type="coiled-coil region" evidence="7">
    <location>
        <begin position="717"/>
        <end position="964"/>
    </location>
</feature>
<evidence type="ECO:0000256" key="4">
    <source>
        <dbReference type="ARBA" id="ARBA00022840"/>
    </source>
</evidence>
<dbReference type="SMART" id="SM00968">
    <property type="entry name" value="SMC_hinge"/>
    <property type="match status" value="1"/>
</dbReference>
<accession>A0A5B8YCQ5</accession>
<accession>A0A4Y6Q1C1</accession>
<dbReference type="GO" id="GO:0016887">
    <property type="term" value="F:ATP hydrolysis activity"/>
    <property type="evidence" value="ECO:0007669"/>
    <property type="project" value="InterPro"/>
</dbReference>
<dbReference type="AlphaFoldDB" id="A0A4Y6Q1C1"/>
<dbReference type="Gene3D" id="1.20.1060.20">
    <property type="match status" value="1"/>
</dbReference>
<dbReference type="InterPro" id="IPR027417">
    <property type="entry name" value="P-loop_NTPase"/>
</dbReference>
<dbReference type="HAMAP" id="MF_01894">
    <property type="entry name" value="Smc_prok"/>
    <property type="match status" value="1"/>
</dbReference>
<dbReference type="CDD" id="cd03278">
    <property type="entry name" value="ABC_SMC_barmotin"/>
    <property type="match status" value="1"/>
</dbReference>
<dbReference type="Gene3D" id="1.10.287.1490">
    <property type="match status" value="1"/>
</dbReference>
<evidence type="ECO:0000259" key="9">
    <source>
        <dbReference type="SMART" id="SM00968"/>
    </source>
</evidence>
<feature type="compositionally biased region" description="Basic and acidic residues" evidence="8">
    <location>
        <begin position="110"/>
        <end position="124"/>
    </location>
</feature>
<comment type="similarity">
    <text evidence="7">Belongs to the SMC family.</text>
</comment>
<keyword evidence="3 7" id="KW-0547">Nucleotide-binding</keyword>
<dbReference type="GO" id="GO:0006260">
    <property type="term" value="P:DNA replication"/>
    <property type="evidence" value="ECO:0007669"/>
    <property type="project" value="UniProtKB-UniRule"/>
</dbReference>
<dbReference type="GO" id="GO:0030261">
    <property type="term" value="P:chromosome condensation"/>
    <property type="evidence" value="ECO:0007669"/>
    <property type="project" value="InterPro"/>
</dbReference>
<feature type="region of interest" description="Disordered" evidence="8">
    <location>
        <begin position="520"/>
        <end position="549"/>
    </location>
</feature>
<evidence type="ECO:0000256" key="1">
    <source>
        <dbReference type="ARBA" id="ARBA00004496"/>
    </source>
</evidence>
<dbReference type="SUPFAM" id="SSF52540">
    <property type="entry name" value="P-loop containing nucleoside triphosphate hydrolases"/>
    <property type="match status" value="1"/>
</dbReference>
<evidence type="ECO:0000256" key="7">
    <source>
        <dbReference type="HAMAP-Rule" id="MF_01894"/>
    </source>
</evidence>
<dbReference type="GO" id="GO:0005737">
    <property type="term" value="C:cytoplasm"/>
    <property type="evidence" value="ECO:0007669"/>
    <property type="project" value="UniProtKB-SubCell"/>
</dbReference>
<dbReference type="FunFam" id="3.40.50.300:FF:000901">
    <property type="entry name" value="Chromosome partition protein Smc"/>
    <property type="match status" value="1"/>
</dbReference>
<dbReference type="GO" id="GO:0007059">
    <property type="term" value="P:chromosome segregation"/>
    <property type="evidence" value="ECO:0007669"/>
    <property type="project" value="UniProtKB-UniRule"/>
</dbReference>
<evidence type="ECO:0000256" key="3">
    <source>
        <dbReference type="ARBA" id="ARBA00022741"/>
    </source>
</evidence>
<feature type="binding site" evidence="7">
    <location>
        <begin position="32"/>
        <end position="39"/>
    </location>
    <ligand>
        <name>ATP</name>
        <dbReference type="ChEBI" id="CHEBI:30616"/>
    </ligand>
</feature>
<comment type="subunit">
    <text evidence="7">Homodimer.</text>
</comment>
<dbReference type="InterPro" id="IPR024704">
    <property type="entry name" value="SMC"/>
</dbReference>
<evidence type="ECO:0000256" key="5">
    <source>
        <dbReference type="ARBA" id="ARBA00023054"/>
    </source>
</evidence>
<evidence type="ECO:0000256" key="6">
    <source>
        <dbReference type="ARBA" id="ARBA00023125"/>
    </source>
</evidence>
<dbReference type="SUPFAM" id="SSF75553">
    <property type="entry name" value="Smc hinge domain"/>
    <property type="match status" value="1"/>
</dbReference>
<dbReference type="GO" id="GO:0003677">
    <property type="term" value="F:DNA binding"/>
    <property type="evidence" value="ECO:0007669"/>
    <property type="project" value="UniProtKB-UniRule"/>
</dbReference>
<dbReference type="GO" id="GO:0005524">
    <property type="term" value="F:ATP binding"/>
    <property type="evidence" value="ECO:0007669"/>
    <property type="project" value="UniProtKB-UniRule"/>
</dbReference>
<dbReference type="Pfam" id="PF02463">
    <property type="entry name" value="SMC_N"/>
    <property type="match status" value="2"/>
</dbReference>
<sequence length="1236" mass="140994">MKLRRIQLVGFKSFKDKVTIELSDDMNGIVGPNGCGKSNVVDALKWAMGDMSPKSLRGSSLSDVIFAGSENHRPGGMAEVTLTFENELANEAAEPAEPTAPTRQAARAEQAAREQREARAEQHMQPDSSEPVDSDDAEDAEDADAEGADESAPVWNNDSIPREYREMPEISITRRLHRSGDSEYLINNVPCRLMDIQNLLAGTGLGKQGYSIIEQGQISFAVSAKPSERRLIIEEASGITRYKAQRDRSQRKLDRTEQNLLRVRDVVREVDKQLRSLERQARRAERHKELTEELRTLEIAQIVDKRSELADRAAKLRKRLQEGRTDVEKARSSLKKLEGKLSNQKVEAFQAEKKHAELTEHFYKLDTKLNLAKSNRKHLVDSVEDAKARHQEALRERESQEKRKEGLSAELERVRAELANFDESPEDTHARIKEAEDELAAAKKRLREAERERNETRSKLDEARSKLRRLDDRREWLSSQRDELAQRKKQVTEQIDGVGREVEDLRRGLNRLAMDVERADGEVEQKREDRQSAEMRLSTARERQKESRAELEQIRSERIEVSARVDSLEAMRRRGDGYAQGVQEVLEWAAETGREDVLGPVGDFLSVEEGDEAAVAAFLGDRLGDVVVTHREAALEALAMLTDDEVGRAGFYVLSAPDADPREEVGALLDKLAVVDSLAELPPRSERDSDKIAWASTSGDIEFHDGRIVGGHVGDQAESVLRQARELEQLSERLSKLQLWEEDAKEEYEIAEEDVELGQERLAKARQAVEQASLEKRRIEQELSSEQRELERTEKRLRRMKAEVEPLEERHQELAKEADGLGEQRQSLEDALPELEQRLETSTEAFEIMQSELEAQQSAVTERKVELAEAKERRRNLQESVKRLERSLESTGRQIEKLEREAKAQAERLEEFEEKSDSTTREVVELDTQYKEAKEAAEAARQKLDAVNDEVRELEVKIVERRRDVEQNVGSVQQTEMSLRELGVEIEHVDRNLRERFELSIPEARQIAEEVELEPKQRDKRVQKLKRKIDKMGAVNPMAVDEYEEAKERKEFLEEQQLDLEASVDDLRKAIRRMDRESKKRFRDTFDAVNAKFQEFFPRLFRGGHAKLKLTDPDNVLESGVDIEVSPPGKRLQNVSLLSGGEKALTAVSLIFAIFSLKPTPFSVLDEVDAPLDEANVGRFAEMVRELSQQSQMIVITHNRRTMESCDTLYGVTMEEPGVSKIVSVRLHEIDDRLAS</sequence>
<dbReference type="Gene3D" id="3.40.50.300">
    <property type="entry name" value="P-loop containing nucleotide triphosphate hydrolases"/>
    <property type="match status" value="2"/>
</dbReference>
<feature type="domain" description="SMC hinge" evidence="9">
    <location>
        <begin position="595"/>
        <end position="685"/>
    </location>
</feature>
<dbReference type="RefSeq" id="WP_141200787.1">
    <property type="nucleotide sequence ID" value="NZ_CP041186.1"/>
</dbReference>
<dbReference type="GO" id="GO:0005694">
    <property type="term" value="C:chromosome"/>
    <property type="evidence" value="ECO:0007669"/>
    <property type="project" value="InterPro"/>
</dbReference>
<comment type="function">
    <text evidence="7">Required for chromosome condensation and partitioning.</text>
</comment>
<dbReference type="InterPro" id="IPR036277">
    <property type="entry name" value="SMC_hinge_sf"/>
</dbReference>
<dbReference type="OrthoDB" id="9808768at2"/>
<dbReference type="InterPro" id="IPR011890">
    <property type="entry name" value="SMC_prok"/>
</dbReference>
<organism evidence="10 11">
    <name type="scientific">Persicimonas caeni</name>
    <dbReference type="NCBI Taxonomy" id="2292766"/>
    <lineage>
        <taxon>Bacteria</taxon>
        <taxon>Deltaproteobacteria</taxon>
        <taxon>Bradymonadales</taxon>
        <taxon>Bradymonadaceae</taxon>
        <taxon>Persicimonas</taxon>
    </lineage>
</organism>
<dbReference type="EMBL" id="CP041186">
    <property type="protein sequence ID" value="QDG54343.1"/>
    <property type="molecule type" value="Genomic_DNA"/>
</dbReference>
<protein>
    <recommendedName>
        <fullName evidence="7">Chromosome partition protein Smc</fullName>
    </recommendedName>
</protein>
<dbReference type="GO" id="GO:0007062">
    <property type="term" value="P:sister chromatid cohesion"/>
    <property type="evidence" value="ECO:0007669"/>
    <property type="project" value="InterPro"/>
</dbReference>
<comment type="domain">
    <text evidence="7">Contains large globular domains required for ATP hydrolysis at each terminus and a third globular domain forming a flexible hinge near the middle of the molecule. These domains are separated by coiled-coil structures.</text>
</comment>
<dbReference type="InterPro" id="IPR003395">
    <property type="entry name" value="RecF/RecN/SMC_N"/>
</dbReference>
<feature type="compositionally biased region" description="Acidic residues" evidence="8">
    <location>
        <begin position="130"/>
        <end position="149"/>
    </location>
</feature>
<dbReference type="PANTHER" id="PTHR43977">
    <property type="entry name" value="STRUCTURAL MAINTENANCE OF CHROMOSOMES PROTEIN 3"/>
    <property type="match status" value="1"/>
</dbReference>
<dbReference type="InterPro" id="IPR010935">
    <property type="entry name" value="SMC_hinge"/>
</dbReference>
<dbReference type="Pfam" id="PF06470">
    <property type="entry name" value="SMC_hinge"/>
    <property type="match status" value="1"/>
</dbReference>
<keyword evidence="2 7" id="KW-0963">Cytoplasm</keyword>
<keyword evidence="5 7" id="KW-0175">Coiled coil</keyword>
<keyword evidence="6 7" id="KW-0238">DNA-binding</keyword>
<evidence type="ECO:0000256" key="2">
    <source>
        <dbReference type="ARBA" id="ARBA00022490"/>
    </source>
</evidence>
<reference evidence="10 11" key="1">
    <citation type="submission" date="2019-06" db="EMBL/GenBank/DDBJ databases">
        <title>Persicimonas caeni gen. nov., sp. nov., a predatory bacterium isolated from solar saltern.</title>
        <authorList>
            <person name="Wang S."/>
        </authorList>
    </citation>
    <scope>NUCLEOTIDE SEQUENCE [LARGE SCALE GENOMIC DNA]</scope>
    <source>
        <strain evidence="10 11">YN101</strain>
    </source>
</reference>
<dbReference type="SUPFAM" id="SSF57997">
    <property type="entry name" value="Tropomyosin"/>
    <property type="match status" value="2"/>
</dbReference>
<name>A0A4Y6Q1C1_PERCE</name>
<keyword evidence="11" id="KW-1185">Reference proteome</keyword>
<keyword evidence="4 7" id="KW-0067">ATP-binding</keyword>
<evidence type="ECO:0000256" key="8">
    <source>
        <dbReference type="SAM" id="MobiDB-lite"/>
    </source>
</evidence>